<comment type="similarity">
    <text evidence="6">Belongs to the ABC-2 integral membrane protein family.</text>
</comment>
<keyword evidence="3 6" id="KW-1133">Transmembrane helix</keyword>
<feature type="transmembrane region" description="Helical" evidence="6">
    <location>
        <begin position="84"/>
        <end position="108"/>
    </location>
</feature>
<protein>
    <recommendedName>
        <fullName evidence="6">Transport permease protein</fullName>
    </recommendedName>
</protein>
<dbReference type="GO" id="GO:0043190">
    <property type="term" value="C:ATP-binding cassette (ABC) transporter complex"/>
    <property type="evidence" value="ECO:0007669"/>
    <property type="project" value="InterPro"/>
</dbReference>
<organism evidence="9 10">
    <name type="scientific">Cellulomonas cellasea</name>
    <dbReference type="NCBI Taxonomy" id="43670"/>
    <lineage>
        <taxon>Bacteria</taxon>
        <taxon>Bacillati</taxon>
        <taxon>Actinomycetota</taxon>
        <taxon>Actinomycetes</taxon>
        <taxon>Micrococcales</taxon>
        <taxon>Cellulomonadaceae</taxon>
        <taxon>Cellulomonas</taxon>
    </lineage>
</organism>
<feature type="region of interest" description="Disordered" evidence="7">
    <location>
        <begin position="1"/>
        <end position="22"/>
    </location>
</feature>
<dbReference type="Proteomes" id="UP000317046">
    <property type="component" value="Unassembled WGS sequence"/>
</dbReference>
<dbReference type="InterPro" id="IPR051784">
    <property type="entry name" value="Nod_factor_ABC_transporter"/>
</dbReference>
<keyword evidence="6" id="KW-0813">Transport</keyword>
<dbReference type="EMBL" id="BJLR01000009">
    <property type="protein sequence ID" value="GEA86717.1"/>
    <property type="molecule type" value="Genomic_DNA"/>
</dbReference>
<evidence type="ECO:0000256" key="7">
    <source>
        <dbReference type="SAM" id="MobiDB-lite"/>
    </source>
</evidence>
<dbReference type="GO" id="GO:0046677">
    <property type="term" value="P:response to antibiotic"/>
    <property type="evidence" value="ECO:0007669"/>
    <property type="project" value="UniProtKB-KW"/>
</dbReference>
<evidence type="ECO:0000313" key="9">
    <source>
        <dbReference type="EMBL" id="GEA86717.1"/>
    </source>
</evidence>
<evidence type="ECO:0000259" key="8">
    <source>
        <dbReference type="PROSITE" id="PS51012"/>
    </source>
</evidence>
<feature type="transmembrane region" description="Helical" evidence="6">
    <location>
        <begin position="54"/>
        <end position="78"/>
    </location>
</feature>
<keyword evidence="5" id="KW-0046">Antibiotic resistance</keyword>
<feature type="transmembrane region" description="Helical" evidence="6">
    <location>
        <begin position="129"/>
        <end position="155"/>
    </location>
</feature>
<keyword evidence="2 6" id="KW-0812">Transmembrane</keyword>
<dbReference type="InterPro" id="IPR047817">
    <property type="entry name" value="ABC2_TM_bact-type"/>
</dbReference>
<proteinExistence type="inferred from homology"/>
<dbReference type="PROSITE" id="PS51012">
    <property type="entry name" value="ABC_TM2"/>
    <property type="match status" value="1"/>
</dbReference>
<keyword evidence="10" id="KW-1185">Reference proteome</keyword>
<name>A0A4Y3KRZ8_9CELL</name>
<feature type="compositionally biased region" description="Low complexity" evidence="7">
    <location>
        <begin position="1"/>
        <end position="17"/>
    </location>
</feature>
<dbReference type="PANTHER" id="PTHR43229">
    <property type="entry name" value="NODULATION PROTEIN J"/>
    <property type="match status" value="1"/>
</dbReference>
<feature type="transmembrane region" description="Helical" evidence="6">
    <location>
        <begin position="255"/>
        <end position="274"/>
    </location>
</feature>
<feature type="transmembrane region" description="Helical" evidence="6">
    <location>
        <begin position="167"/>
        <end position="188"/>
    </location>
</feature>
<keyword evidence="6" id="KW-1003">Cell membrane</keyword>
<evidence type="ECO:0000256" key="2">
    <source>
        <dbReference type="ARBA" id="ARBA00022692"/>
    </source>
</evidence>
<evidence type="ECO:0000256" key="5">
    <source>
        <dbReference type="ARBA" id="ARBA00023251"/>
    </source>
</evidence>
<reference evidence="9" key="1">
    <citation type="submission" date="2019-06" db="EMBL/GenBank/DDBJ databases">
        <title>Whole genome shotgun sequence of Cellulomonas cellasea NBRC 3753.</title>
        <authorList>
            <person name="Hosoyama A."/>
            <person name="Uohara A."/>
            <person name="Ohji S."/>
            <person name="Ichikawa N."/>
        </authorList>
    </citation>
    <scope>NUCLEOTIDE SEQUENCE [LARGE SCALE GENOMIC DNA]</scope>
    <source>
        <strain evidence="9">NBRC 3753</strain>
    </source>
</reference>
<dbReference type="PANTHER" id="PTHR43229:SF2">
    <property type="entry name" value="NODULATION PROTEIN J"/>
    <property type="match status" value="1"/>
</dbReference>
<accession>A0A4Y3KRZ8</accession>
<feature type="domain" description="ABC transmembrane type-2" evidence="8">
    <location>
        <begin position="53"/>
        <end position="280"/>
    </location>
</feature>
<comment type="subcellular location">
    <subcellularLocation>
        <location evidence="6">Cell membrane</location>
        <topology evidence="6">Multi-pass membrane protein</topology>
    </subcellularLocation>
    <subcellularLocation>
        <location evidence="1">Membrane</location>
        <topology evidence="1">Multi-pass membrane protein</topology>
    </subcellularLocation>
</comment>
<evidence type="ECO:0000256" key="1">
    <source>
        <dbReference type="ARBA" id="ARBA00004141"/>
    </source>
</evidence>
<evidence type="ECO:0000256" key="6">
    <source>
        <dbReference type="RuleBase" id="RU361157"/>
    </source>
</evidence>
<dbReference type="Pfam" id="PF01061">
    <property type="entry name" value="ABC2_membrane"/>
    <property type="match status" value="1"/>
</dbReference>
<dbReference type="InterPro" id="IPR000412">
    <property type="entry name" value="ABC_2_transport"/>
</dbReference>
<dbReference type="AlphaFoldDB" id="A0A4Y3KRZ8"/>
<dbReference type="InterPro" id="IPR013525">
    <property type="entry name" value="ABC2_TM"/>
</dbReference>
<comment type="caution">
    <text evidence="9">The sequence shown here is derived from an EMBL/GenBank/DDBJ whole genome shotgun (WGS) entry which is preliminary data.</text>
</comment>
<gene>
    <name evidence="9" type="ORF">CCE01nite_06660</name>
</gene>
<sequence>MTTAPGTTTPAAPSPLAGRAPAGVAAQPRPFAYVRHSASLARRSLIKTWRTPEALLDVTLQPALFLVIFVYIFGGAVAGSTGEYLQFLLPGILAQTIATGAIAIGVNLNTDLEKGIFDRFRSLPIPRSAPLVGAVLGDVVRYAIVTVSTLAIGYAMGFRIMTDPASMIAGCALAVLFALCLSWVSVWVGMMVRTSGAVQGIMFLVIMPLSFASNVFVPAESMPGWLQTFVDVNPLTHLVGAVRGLFLGGPTGAHVLWTLVWCVGLVAVLMPLALRAYRRKV</sequence>
<evidence type="ECO:0000313" key="10">
    <source>
        <dbReference type="Proteomes" id="UP000317046"/>
    </source>
</evidence>
<dbReference type="GO" id="GO:0140359">
    <property type="term" value="F:ABC-type transporter activity"/>
    <property type="evidence" value="ECO:0007669"/>
    <property type="project" value="InterPro"/>
</dbReference>
<dbReference type="PIRSF" id="PIRSF006648">
    <property type="entry name" value="DrrB"/>
    <property type="match status" value="1"/>
</dbReference>
<evidence type="ECO:0000256" key="3">
    <source>
        <dbReference type="ARBA" id="ARBA00022989"/>
    </source>
</evidence>
<keyword evidence="4 6" id="KW-0472">Membrane</keyword>
<evidence type="ECO:0000256" key="4">
    <source>
        <dbReference type="ARBA" id="ARBA00023136"/>
    </source>
</evidence>
<feature type="transmembrane region" description="Helical" evidence="6">
    <location>
        <begin position="200"/>
        <end position="219"/>
    </location>
</feature>
<dbReference type="RefSeq" id="WP_141371973.1">
    <property type="nucleotide sequence ID" value="NZ_BJLR01000009.1"/>
</dbReference>